<dbReference type="InterPro" id="IPR003593">
    <property type="entry name" value="AAA+_ATPase"/>
</dbReference>
<dbReference type="GO" id="GO:0016887">
    <property type="term" value="F:ATP hydrolysis activity"/>
    <property type="evidence" value="ECO:0007669"/>
    <property type="project" value="InterPro"/>
</dbReference>
<dbReference type="InterPro" id="IPR027417">
    <property type="entry name" value="P-loop_NTPase"/>
</dbReference>
<name>F4H5W9_CELFA</name>
<dbReference type="KEGG" id="cfi:Celf_1434"/>
<evidence type="ECO:0000256" key="3">
    <source>
        <dbReference type="ARBA" id="ARBA00022741"/>
    </source>
</evidence>
<evidence type="ECO:0000256" key="2">
    <source>
        <dbReference type="ARBA" id="ARBA00022475"/>
    </source>
</evidence>
<dbReference type="eggNOG" id="COG1116">
    <property type="taxonomic scope" value="Bacteria"/>
</dbReference>
<keyword evidence="3" id="KW-0547">Nucleotide-binding</keyword>
<reference evidence="8 9" key="1">
    <citation type="submission" date="2011-04" db="EMBL/GenBank/DDBJ databases">
        <title>Complete sequence of Cellulomonas fimi ATCC 484.</title>
        <authorList>
            <consortium name="US DOE Joint Genome Institute"/>
            <person name="Lucas S."/>
            <person name="Han J."/>
            <person name="Lapidus A."/>
            <person name="Cheng J.-F."/>
            <person name="Goodwin L."/>
            <person name="Pitluck S."/>
            <person name="Peters L."/>
            <person name="Chertkov O."/>
            <person name="Detter J.C."/>
            <person name="Han C."/>
            <person name="Tapia R."/>
            <person name="Land M."/>
            <person name="Hauser L."/>
            <person name="Kyrpides N."/>
            <person name="Ivanova N."/>
            <person name="Ovchinnikova G."/>
            <person name="Pagani I."/>
            <person name="Mead D."/>
            <person name="Brumm P."/>
            <person name="Woyke T."/>
        </authorList>
    </citation>
    <scope>NUCLEOTIDE SEQUENCE [LARGE SCALE GENOMIC DNA]</scope>
    <source>
        <strain evidence="9">ATCC 484 / DSM 20113 / JCM 1341 / NBRC 15513 / NCIMB 8980 / NCTC 7547</strain>
    </source>
</reference>
<keyword evidence="4" id="KW-0067">ATP-binding</keyword>
<dbReference type="AlphaFoldDB" id="F4H5W9"/>
<dbReference type="GO" id="GO:0005524">
    <property type="term" value="F:ATP binding"/>
    <property type="evidence" value="ECO:0007669"/>
    <property type="project" value="UniProtKB-KW"/>
</dbReference>
<keyword evidence="9" id="KW-1185">Reference proteome</keyword>
<keyword evidence="2" id="KW-1003">Cell membrane</keyword>
<dbReference type="PANTHER" id="PTHR42788:SF17">
    <property type="entry name" value="ALIPHATIC SULFONATES IMPORT ATP-BINDING PROTEIN SSUB"/>
    <property type="match status" value="1"/>
</dbReference>
<evidence type="ECO:0000256" key="1">
    <source>
        <dbReference type="ARBA" id="ARBA00022448"/>
    </source>
</evidence>
<dbReference type="PANTHER" id="PTHR42788">
    <property type="entry name" value="TAURINE IMPORT ATP-BINDING PROTEIN-RELATED"/>
    <property type="match status" value="1"/>
</dbReference>
<dbReference type="EMBL" id="CP002666">
    <property type="protein sequence ID" value="AEE45569.1"/>
    <property type="molecule type" value="Genomic_DNA"/>
</dbReference>
<evidence type="ECO:0000313" key="8">
    <source>
        <dbReference type="EMBL" id="AEE45569.1"/>
    </source>
</evidence>
<dbReference type="SUPFAM" id="SSF52540">
    <property type="entry name" value="P-loop containing nucleoside triphosphate hydrolases"/>
    <property type="match status" value="1"/>
</dbReference>
<dbReference type="HOGENOM" id="CLU_000604_1_22_11"/>
<keyword evidence="5" id="KW-1278">Translocase</keyword>
<dbReference type="Pfam" id="PF00005">
    <property type="entry name" value="ABC_tran"/>
    <property type="match status" value="1"/>
</dbReference>
<dbReference type="SMART" id="SM00382">
    <property type="entry name" value="AAA"/>
    <property type="match status" value="1"/>
</dbReference>
<evidence type="ECO:0000256" key="6">
    <source>
        <dbReference type="ARBA" id="ARBA00023136"/>
    </source>
</evidence>
<dbReference type="InterPro" id="IPR017871">
    <property type="entry name" value="ABC_transporter-like_CS"/>
</dbReference>
<proteinExistence type="predicted"/>
<dbReference type="Gene3D" id="3.40.50.300">
    <property type="entry name" value="P-loop containing nucleotide triphosphate hydrolases"/>
    <property type="match status" value="1"/>
</dbReference>
<dbReference type="PROSITE" id="PS50893">
    <property type="entry name" value="ABC_TRANSPORTER_2"/>
    <property type="match status" value="1"/>
</dbReference>
<evidence type="ECO:0000313" key="9">
    <source>
        <dbReference type="Proteomes" id="UP000008460"/>
    </source>
</evidence>
<dbReference type="RefSeq" id="WP_013770595.1">
    <property type="nucleotide sequence ID" value="NC_015514.1"/>
</dbReference>
<keyword evidence="6" id="KW-0472">Membrane</keyword>
<dbReference type="Proteomes" id="UP000008460">
    <property type="component" value="Chromosome"/>
</dbReference>
<evidence type="ECO:0000256" key="4">
    <source>
        <dbReference type="ARBA" id="ARBA00022840"/>
    </source>
</evidence>
<protein>
    <submittedName>
        <fullName evidence="8">ABC transporter related protein</fullName>
    </submittedName>
</protein>
<dbReference type="InterPro" id="IPR050166">
    <property type="entry name" value="ABC_transporter_ATP-bind"/>
</dbReference>
<dbReference type="PROSITE" id="PS00211">
    <property type="entry name" value="ABC_TRANSPORTER_1"/>
    <property type="match status" value="1"/>
</dbReference>
<sequence length="253" mass="25831">MTGTPGQATVAGAGVRADGVRVRYGDRTVLDGVDLTVGRGELVALVGRSGSGKSTLLRVLAGLEEPAAGRVTLAGAAGVAFQEHRLLPWRRVAANVGLGLPRAGRTGAVRDALAAVGLADRADAWPTHLSGGQAQRVALARALVRRPPVLLLDEPFGALDALTRRHSQDLLVRLHARHGCATLLVTHDPAEAVRLAGRVLVLDAGRVVAEVAADGRDAHARVLDLLGVHPPAAIPGGAAHGSGGPGRVPAGPY</sequence>
<feature type="domain" description="ABC transporter" evidence="7">
    <location>
        <begin position="15"/>
        <end position="229"/>
    </location>
</feature>
<evidence type="ECO:0000259" key="7">
    <source>
        <dbReference type="PROSITE" id="PS50893"/>
    </source>
</evidence>
<dbReference type="STRING" id="590998.Celf_1434"/>
<accession>F4H5W9</accession>
<gene>
    <name evidence="8" type="ordered locus">Celf_1434</name>
</gene>
<evidence type="ECO:0000256" key="5">
    <source>
        <dbReference type="ARBA" id="ARBA00022967"/>
    </source>
</evidence>
<dbReference type="InterPro" id="IPR003439">
    <property type="entry name" value="ABC_transporter-like_ATP-bd"/>
</dbReference>
<organism evidence="8 9">
    <name type="scientific">Cellulomonas fimi (strain ATCC 484 / DSM 20113 / JCM 1341 / CCUG 24087 / LMG 16345 / NBRC 15513 / NCIMB 8980 / NCTC 7547 / NRS-133)</name>
    <dbReference type="NCBI Taxonomy" id="590998"/>
    <lineage>
        <taxon>Bacteria</taxon>
        <taxon>Bacillati</taxon>
        <taxon>Actinomycetota</taxon>
        <taxon>Actinomycetes</taxon>
        <taxon>Micrococcales</taxon>
        <taxon>Cellulomonadaceae</taxon>
        <taxon>Cellulomonas</taxon>
    </lineage>
</organism>
<keyword evidence="1" id="KW-0813">Transport</keyword>